<protein>
    <submittedName>
        <fullName evidence="2">Uncharacterized protein</fullName>
    </submittedName>
</protein>
<dbReference type="AlphaFoldDB" id="A0A4Z2FRM3"/>
<evidence type="ECO:0000313" key="2">
    <source>
        <dbReference type="EMBL" id="TNN43032.1"/>
    </source>
</evidence>
<proteinExistence type="predicted"/>
<feature type="compositionally biased region" description="Low complexity" evidence="1">
    <location>
        <begin position="53"/>
        <end position="65"/>
    </location>
</feature>
<name>A0A4Z2FRM3_9TELE</name>
<organism evidence="2 3">
    <name type="scientific">Liparis tanakae</name>
    <name type="common">Tanaka's snailfish</name>
    <dbReference type="NCBI Taxonomy" id="230148"/>
    <lineage>
        <taxon>Eukaryota</taxon>
        <taxon>Metazoa</taxon>
        <taxon>Chordata</taxon>
        <taxon>Craniata</taxon>
        <taxon>Vertebrata</taxon>
        <taxon>Euteleostomi</taxon>
        <taxon>Actinopterygii</taxon>
        <taxon>Neopterygii</taxon>
        <taxon>Teleostei</taxon>
        <taxon>Neoteleostei</taxon>
        <taxon>Acanthomorphata</taxon>
        <taxon>Eupercaria</taxon>
        <taxon>Perciformes</taxon>
        <taxon>Cottioidei</taxon>
        <taxon>Cottales</taxon>
        <taxon>Liparidae</taxon>
        <taxon>Liparis</taxon>
    </lineage>
</organism>
<dbReference type="Proteomes" id="UP000314294">
    <property type="component" value="Unassembled WGS sequence"/>
</dbReference>
<evidence type="ECO:0000256" key="1">
    <source>
        <dbReference type="SAM" id="MobiDB-lite"/>
    </source>
</evidence>
<accession>A0A4Z2FRM3</accession>
<reference evidence="2 3" key="1">
    <citation type="submission" date="2019-03" db="EMBL/GenBank/DDBJ databases">
        <title>First draft genome of Liparis tanakae, snailfish: a comprehensive survey of snailfish specific genes.</title>
        <authorList>
            <person name="Kim W."/>
            <person name="Song I."/>
            <person name="Jeong J.-H."/>
            <person name="Kim D."/>
            <person name="Kim S."/>
            <person name="Ryu S."/>
            <person name="Song J.Y."/>
            <person name="Lee S.K."/>
        </authorList>
    </citation>
    <scope>NUCLEOTIDE SEQUENCE [LARGE SCALE GENOMIC DNA]</scope>
    <source>
        <tissue evidence="2">Muscle</tissue>
    </source>
</reference>
<sequence>MFDYWAPDTSDESLTVIAAGQRSQGIPFPARPGGGRRSLCGAAVRWVRALRGTPTGPSVAPATASTPPPSASHPPANYRQVMCRTTHRVDVSVHNLHGLMGNRSPPWPRGAVPSGCCGPRRARRTPRPSSTCWGGSCSRAAAAAENFGWNLEADSRSPAEDSVRVHSYFAPEFFLCFDSEVYLK</sequence>
<feature type="region of interest" description="Disordered" evidence="1">
    <location>
        <begin position="52"/>
        <end position="76"/>
    </location>
</feature>
<comment type="caution">
    <text evidence="2">The sequence shown here is derived from an EMBL/GenBank/DDBJ whole genome shotgun (WGS) entry which is preliminary data.</text>
</comment>
<keyword evidence="3" id="KW-1185">Reference proteome</keyword>
<gene>
    <name evidence="2" type="ORF">EYF80_046771</name>
</gene>
<dbReference type="EMBL" id="SRLO01000995">
    <property type="protein sequence ID" value="TNN43032.1"/>
    <property type="molecule type" value="Genomic_DNA"/>
</dbReference>
<evidence type="ECO:0000313" key="3">
    <source>
        <dbReference type="Proteomes" id="UP000314294"/>
    </source>
</evidence>